<keyword evidence="2" id="KW-1185">Reference proteome</keyword>
<sequence length="82" mass="8922">MSVTVDDRTACKDAYVLIERSDCVLRVPPARSPIDLGVVPSSDSLSCDSAPFVGRRAPDDALLCRTQRYRTPIATRQQAASL</sequence>
<dbReference type="EMBL" id="UYRT01091832">
    <property type="protein sequence ID" value="VDN37491.1"/>
    <property type="molecule type" value="Genomic_DNA"/>
</dbReference>
<reference evidence="1 2" key="2">
    <citation type="submission" date="2018-11" db="EMBL/GenBank/DDBJ databases">
        <authorList>
            <consortium name="Pathogen Informatics"/>
        </authorList>
    </citation>
    <scope>NUCLEOTIDE SEQUENCE [LARGE SCALE GENOMIC DNA]</scope>
</reference>
<accession>A0A183EJF6</accession>
<protein>
    <submittedName>
        <fullName evidence="3">DUF4113 domain-containing protein</fullName>
    </submittedName>
</protein>
<evidence type="ECO:0000313" key="3">
    <source>
        <dbReference type="WBParaSite" id="GPUH_0002112201-mRNA-1"/>
    </source>
</evidence>
<gene>
    <name evidence="1" type="ORF">GPUH_LOCUS21098</name>
</gene>
<dbReference type="Proteomes" id="UP000271098">
    <property type="component" value="Unassembled WGS sequence"/>
</dbReference>
<organism evidence="3">
    <name type="scientific">Gongylonema pulchrum</name>
    <dbReference type="NCBI Taxonomy" id="637853"/>
    <lineage>
        <taxon>Eukaryota</taxon>
        <taxon>Metazoa</taxon>
        <taxon>Ecdysozoa</taxon>
        <taxon>Nematoda</taxon>
        <taxon>Chromadorea</taxon>
        <taxon>Rhabditida</taxon>
        <taxon>Spirurina</taxon>
        <taxon>Spiruromorpha</taxon>
        <taxon>Spiruroidea</taxon>
        <taxon>Gongylonematidae</taxon>
        <taxon>Gongylonema</taxon>
    </lineage>
</organism>
<dbReference type="WBParaSite" id="GPUH_0002112201-mRNA-1">
    <property type="protein sequence ID" value="GPUH_0002112201-mRNA-1"/>
    <property type="gene ID" value="GPUH_0002112201"/>
</dbReference>
<reference evidence="3" key="1">
    <citation type="submission" date="2016-06" db="UniProtKB">
        <authorList>
            <consortium name="WormBaseParasite"/>
        </authorList>
    </citation>
    <scope>IDENTIFICATION</scope>
</reference>
<evidence type="ECO:0000313" key="2">
    <source>
        <dbReference type="Proteomes" id="UP000271098"/>
    </source>
</evidence>
<evidence type="ECO:0000313" key="1">
    <source>
        <dbReference type="EMBL" id="VDN37491.1"/>
    </source>
</evidence>
<proteinExistence type="predicted"/>
<name>A0A183EJF6_9BILA</name>
<dbReference type="AlphaFoldDB" id="A0A183EJF6"/>